<dbReference type="InterPro" id="IPR011110">
    <property type="entry name" value="Reg_prop"/>
</dbReference>
<feature type="transmembrane region" description="Helical" evidence="5">
    <location>
        <begin position="929"/>
        <end position="949"/>
    </location>
</feature>
<dbReference type="SUPFAM" id="SSF55874">
    <property type="entry name" value="ATPase domain of HSP90 chaperone/DNA topoisomerase II/histidine kinase"/>
    <property type="match status" value="1"/>
</dbReference>
<dbReference type="InterPro" id="IPR005467">
    <property type="entry name" value="His_kinase_dom"/>
</dbReference>
<dbReference type="Pfam" id="PF07495">
    <property type="entry name" value="Y_Y_Y"/>
    <property type="match status" value="1"/>
</dbReference>
<dbReference type="KEGG" id="cprv:CYPRO_2825"/>
<dbReference type="EC" id="2.7.13.3" evidence="2"/>
<keyword evidence="5" id="KW-0472">Membrane</keyword>
<feature type="coiled-coil region" evidence="4">
    <location>
        <begin position="963"/>
        <end position="993"/>
    </location>
</feature>
<dbReference type="Gene3D" id="3.30.565.10">
    <property type="entry name" value="Histidine kinase-like ATPase, C-terminal domain"/>
    <property type="match status" value="1"/>
</dbReference>
<dbReference type="PANTHER" id="PTHR43547:SF2">
    <property type="entry name" value="HYBRID SIGNAL TRANSDUCTION HISTIDINE KINASE C"/>
    <property type="match status" value="1"/>
</dbReference>
<evidence type="ECO:0000256" key="1">
    <source>
        <dbReference type="ARBA" id="ARBA00000085"/>
    </source>
</evidence>
<dbReference type="InterPro" id="IPR013783">
    <property type="entry name" value="Ig-like_fold"/>
</dbReference>
<evidence type="ECO:0000313" key="8">
    <source>
        <dbReference type="Proteomes" id="UP000254808"/>
    </source>
</evidence>
<dbReference type="Gene3D" id="2.130.10.10">
    <property type="entry name" value="YVTN repeat-like/Quinoprotein amine dehydrogenase"/>
    <property type="match status" value="6"/>
</dbReference>
<keyword evidence="8" id="KW-1185">Reference proteome</keyword>
<evidence type="ECO:0000256" key="5">
    <source>
        <dbReference type="SAM" id="Phobius"/>
    </source>
</evidence>
<dbReference type="PRINTS" id="PR00344">
    <property type="entry name" value="BCTRLSENSOR"/>
</dbReference>
<dbReference type="InterPro" id="IPR036890">
    <property type="entry name" value="HATPase_C_sf"/>
</dbReference>
<keyword evidence="5" id="KW-0812">Transmembrane</keyword>
<evidence type="ECO:0000256" key="3">
    <source>
        <dbReference type="ARBA" id="ARBA00022553"/>
    </source>
</evidence>
<dbReference type="Proteomes" id="UP000254808">
    <property type="component" value="Chromosome"/>
</dbReference>
<dbReference type="InterPro" id="IPR015943">
    <property type="entry name" value="WD40/YVTN_repeat-like_dom_sf"/>
</dbReference>
<dbReference type="CDD" id="cd22249">
    <property type="entry name" value="UDM1_RNF168_RNF169-like"/>
    <property type="match status" value="1"/>
</dbReference>
<dbReference type="InterPro" id="IPR036097">
    <property type="entry name" value="HisK_dim/P_sf"/>
</dbReference>
<evidence type="ECO:0000256" key="4">
    <source>
        <dbReference type="SAM" id="Coils"/>
    </source>
</evidence>
<dbReference type="GO" id="GO:0000155">
    <property type="term" value="F:phosphorelay sensor kinase activity"/>
    <property type="evidence" value="ECO:0007669"/>
    <property type="project" value="InterPro"/>
</dbReference>
<evidence type="ECO:0000256" key="2">
    <source>
        <dbReference type="ARBA" id="ARBA00012438"/>
    </source>
</evidence>
<name>A0A345UNL1_9BACT</name>
<dbReference type="EMBL" id="CP027806">
    <property type="protein sequence ID" value="AXJ02063.1"/>
    <property type="molecule type" value="Genomic_DNA"/>
</dbReference>
<dbReference type="AlphaFoldDB" id="A0A345UNL1"/>
<keyword evidence="5" id="KW-1133">Transmembrane helix</keyword>
<feature type="domain" description="Histidine kinase" evidence="6">
    <location>
        <begin position="1002"/>
        <end position="1245"/>
    </location>
</feature>
<dbReference type="InterPro" id="IPR003594">
    <property type="entry name" value="HATPase_dom"/>
</dbReference>
<keyword evidence="3" id="KW-0597">Phosphoprotein</keyword>
<dbReference type="SUPFAM" id="SSF63829">
    <property type="entry name" value="Calcium-dependent phosphotriesterase"/>
    <property type="match status" value="3"/>
</dbReference>
<dbReference type="RefSeq" id="WP_114985197.1">
    <property type="nucleotide sequence ID" value="NZ_CP027806.1"/>
</dbReference>
<dbReference type="Gene3D" id="1.10.287.130">
    <property type="match status" value="1"/>
</dbReference>
<dbReference type="Pfam" id="PF02518">
    <property type="entry name" value="HATPase_c"/>
    <property type="match status" value="1"/>
</dbReference>
<dbReference type="InterPro" id="IPR003661">
    <property type="entry name" value="HisK_dim/P_dom"/>
</dbReference>
<evidence type="ECO:0000313" key="7">
    <source>
        <dbReference type="EMBL" id="AXJ02063.1"/>
    </source>
</evidence>
<gene>
    <name evidence="7" type="ORF">CYPRO_2825</name>
</gene>
<dbReference type="InterPro" id="IPR004358">
    <property type="entry name" value="Sig_transdc_His_kin-like_C"/>
</dbReference>
<dbReference type="SMART" id="SM00387">
    <property type="entry name" value="HATPase_c"/>
    <property type="match status" value="1"/>
</dbReference>
<dbReference type="SUPFAM" id="SSF47384">
    <property type="entry name" value="Homodimeric domain of signal transducing histidine kinase"/>
    <property type="match status" value="1"/>
</dbReference>
<evidence type="ECO:0000259" key="6">
    <source>
        <dbReference type="PROSITE" id="PS50109"/>
    </source>
</evidence>
<dbReference type="OrthoDB" id="9809670at2"/>
<dbReference type="InterPro" id="IPR011123">
    <property type="entry name" value="Y_Y_Y"/>
</dbReference>
<keyword evidence="4" id="KW-0175">Coiled coil</keyword>
<dbReference type="PANTHER" id="PTHR43547">
    <property type="entry name" value="TWO-COMPONENT HISTIDINE KINASE"/>
    <property type="match status" value="1"/>
</dbReference>
<sequence length="1245" mass="137759">MTNSQTYRNSLPPAFSLLFFALSLFLISCDERTADVQQEFVSPVFMQGSGFTLNPAELNPLNPVPVSFNSFDRIETGEPPVFPTKTNIFTSGRPDWIRAAASGENGDVLTLDSETVAASFTTLAAGEPEVVVARDMASRDHNPANISSFGKLQGLRQNNVGTLTQDQAGNLWFGTAGGLTRFDGSAFSHFDTDQGLLNNFVRYLFIDSGDNLWIGSEGGVSRYDGLSFTHYTVQDGLTHNAVISIAEDPSGRKWFGTRGGGLNILDGDTFIHYTTEHGLPSNVVWNLLQGSTGAMWVALRGGGLLHYEDGTFTRYSTDNGLPHNAVLSLFEDSGNHLWAGTENGGVTRFDGQYFHNYSTAQGLSNDVVMSISEDRSGIMWFGTLQGLTRYDGNTFTHINESHGLKSDVVFTLLTDDSGNLWMGSRSGGLSRYNGDAFAHFTTQDGLSMNIVVSSLQDSRGRLWFGTEGGGISRFTRAQDGNQAFFEHIGLQQGLRFDNIMSLTEDRFGRIWIGTAGGGTHIYDNTRPDREPQILFASVPEVSLGFVFDMYEDRSGNLWFGTTGGAVKFSPRAGSNGQAGTFTQFGVAEGLSSENVFSITEDRRGNIWFATSGGLTRYAPDLEGSSGSFTHFTIESGLTSNLIWRVFEDSRGTLWLGTQSGITAMVPDSQATEGSYTLYQITEQTGLINNDVRNILEDRSGNLWFGSSFGLSSLTPERAKMLLEGVAQGGLQADNVFFRNLSYEDGFLGIGNFRNTILEDSDGLIWIGSGDRLTVHRPETFAGAENLPAPKVQLTGIELFNQRIDWMNPALQDGRTLELANGIEIRNVRFSGLTPWYPLPQQLSLAFNNNFMGFNYAGISMHQPHLVRFRYKLEGMDANWNPVTSRTTAPYGNVPPGRYTFHVKAMNSEGVWSEAFTFPFEIRPPWWQTVWAYLFYALFFAGTLIAFVQYERRRLVEKERERAREKELEQAREIETAYKNLKATQEQLIQQEKLASLGQLTAGIAHEIKNPLNFVNNFSELSIELIEEIYEELEQLEASEAREEVEAILGDIKSNLEKIHQHGSRADGIVKSMLLHSRGGSGKSEPEDLNAIIKEYMNLAFHGMKAGKNPINIGLHQELDPETGEVPLITEDFSRVLINMYNNAFDAMREKLQADPDKTYKPQLTVRSRKSDGFARIEIEDNGPGIPESLKNKIMQPFFTTKKGTQGTGLGLSITNDIIKAHGGEIRIETPDDGTGTRFVILIPAP</sequence>
<proteinExistence type="predicted"/>
<dbReference type="Gene3D" id="2.60.40.10">
    <property type="entry name" value="Immunoglobulins"/>
    <property type="match status" value="1"/>
</dbReference>
<dbReference type="Pfam" id="PF07494">
    <property type="entry name" value="Reg_prop"/>
    <property type="match status" value="10"/>
</dbReference>
<dbReference type="PROSITE" id="PS50109">
    <property type="entry name" value="HIS_KIN"/>
    <property type="match status" value="1"/>
</dbReference>
<organism evidence="7 8">
    <name type="scientific">Cyclonatronum proteinivorum</name>
    <dbReference type="NCBI Taxonomy" id="1457365"/>
    <lineage>
        <taxon>Bacteria</taxon>
        <taxon>Pseudomonadati</taxon>
        <taxon>Balneolota</taxon>
        <taxon>Balneolia</taxon>
        <taxon>Balneolales</taxon>
        <taxon>Cyclonatronaceae</taxon>
        <taxon>Cyclonatronum</taxon>
    </lineage>
</organism>
<comment type="catalytic activity">
    <reaction evidence="1">
        <text>ATP + protein L-histidine = ADP + protein N-phospho-L-histidine.</text>
        <dbReference type="EC" id="2.7.13.3"/>
    </reaction>
</comment>
<reference evidence="7 8" key="1">
    <citation type="submission" date="2018-03" db="EMBL/GenBank/DDBJ databases">
        <title>Phenotypic and genomic properties of Cyclonatronum proteinivorum gen. nov., sp. nov., a haloalkaliphilic bacteroidete from soda lakes possessing Na+-translocating rhodopsin.</title>
        <authorList>
            <person name="Toshchakov S.V."/>
            <person name="Korzhenkov A."/>
            <person name="Samarov N.I."/>
            <person name="Kublanov I.V."/>
            <person name="Muntyan M.S."/>
            <person name="Sorokin D.Y."/>
        </authorList>
    </citation>
    <scope>NUCLEOTIDE SEQUENCE [LARGE SCALE GENOMIC DNA]</scope>
    <source>
        <strain evidence="7 8">Omega</strain>
    </source>
</reference>
<dbReference type="CDD" id="cd00082">
    <property type="entry name" value="HisKA"/>
    <property type="match status" value="1"/>
</dbReference>
<dbReference type="SMART" id="SM00388">
    <property type="entry name" value="HisKA"/>
    <property type="match status" value="1"/>
</dbReference>
<protein>
    <recommendedName>
        <fullName evidence="2">histidine kinase</fullName>
        <ecNumber evidence="2">2.7.13.3</ecNumber>
    </recommendedName>
</protein>
<accession>A0A345UNL1</accession>